<evidence type="ECO:0000256" key="2">
    <source>
        <dbReference type="SAM" id="SignalP"/>
    </source>
</evidence>
<gene>
    <name evidence="3" type="ORF">FB567DRAFT_266432</name>
</gene>
<comment type="caution">
    <text evidence="3">The sequence shown here is derived from an EMBL/GenBank/DDBJ whole genome shotgun (WGS) entry which is preliminary data.</text>
</comment>
<sequence>MGSSREPTRLTRLLLLFFFFASIFAQTIITTTPAGTPSTSTAPSTPTPTPDAPAPPAGLGIKQDRSALAQKRSVWSAKLRYDSAVADLFSNDDLYALAKQAWDEMQADIEPRRVKNGRQDANTITKKDDPGMMGLIAVGNTIYFSSSMKGGKFIYGYTLPNGQPGEVTLALDRCQMALRTQVGEDTKPFHVNKASCAEILALHQYYLDPAVSDADKETLPAGMRAAAYGDGGNKKNPDAARPYEPCGNKADDKTTWGCAEFLDSMAIVAPPLPRGTLSNPTPRPVEITYVPVCES</sequence>
<dbReference type="EMBL" id="JAGMVJ010000004">
    <property type="protein sequence ID" value="KAH7091144.1"/>
    <property type="molecule type" value="Genomic_DNA"/>
</dbReference>
<protein>
    <submittedName>
        <fullName evidence="3">Uncharacterized protein</fullName>
    </submittedName>
</protein>
<evidence type="ECO:0000313" key="4">
    <source>
        <dbReference type="Proteomes" id="UP000813461"/>
    </source>
</evidence>
<evidence type="ECO:0000313" key="3">
    <source>
        <dbReference type="EMBL" id="KAH7091144.1"/>
    </source>
</evidence>
<keyword evidence="4" id="KW-1185">Reference proteome</keyword>
<feature type="chain" id="PRO_5035445898" evidence="2">
    <location>
        <begin position="26"/>
        <end position="295"/>
    </location>
</feature>
<feature type="signal peptide" evidence="2">
    <location>
        <begin position="1"/>
        <end position="25"/>
    </location>
</feature>
<organism evidence="3 4">
    <name type="scientific">Paraphoma chrysanthemicola</name>
    <dbReference type="NCBI Taxonomy" id="798071"/>
    <lineage>
        <taxon>Eukaryota</taxon>
        <taxon>Fungi</taxon>
        <taxon>Dikarya</taxon>
        <taxon>Ascomycota</taxon>
        <taxon>Pezizomycotina</taxon>
        <taxon>Dothideomycetes</taxon>
        <taxon>Pleosporomycetidae</taxon>
        <taxon>Pleosporales</taxon>
        <taxon>Pleosporineae</taxon>
        <taxon>Phaeosphaeriaceae</taxon>
        <taxon>Paraphoma</taxon>
    </lineage>
</organism>
<evidence type="ECO:0000256" key="1">
    <source>
        <dbReference type="SAM" id="MobiDB-lite"/>
    </source>
</evidence>
<accession>A0A8K0W1E1</accession>
<feature type="region of interest" description="Disordered" evidence="1">
    <location>
        <begin position="226"/>
        <end position="246"/>
    </location>
</feature>
<proteinExistence type="predicted"/>
<name>A0A8K0W1E1_9PLEO</name>
<dbReference type="Proteomes" id="UP000813461">
    <property type="component" value="Unassembled WGS sequence"/>
</dbReference>
<dbReference type="AlphaFoldDB" id="A0A8K0W1E1"/>
<feature type="region of interest" description="Disordered" evidence="1">
    <location>
        <begin position="32"/>
        <end position="60"/>
    </location>
</feature>
<dbReference type="OrthoDB" id="3780330at2759"/>
<feature type="compositionally biased region" description="Low complexity" evidence="1">
    <location>
        <begin position="32"/>
        <end position="44"/>
    </location>
</feature>
<keyword evidence="2" id="KW-0732">Signal</keyword>
<reference evidence="3" key="1">
    <citation type="journal article" date="2021" name="Nat. Commun.">
        <title>Genetic determinants of endophytism in the Arabidopsis root mycobiome.</title>
        <authorList>
            <person name="Mesny F."/>
            <person name="Miyauchi S."/>
            <person name="Thiergart T."/>
            <person name="Pickel B."/>
            <person name="Atanasova L."/>
            <person name="Karlsson M."/>
            <person name="Huettel B."/>
            <person name="Barry K.W."/>
            <person name="Haridas S."/>
            <person name="Chen C."/>
            <person name="Bauer D."/>
            <person name="Andreopoulos W."/>
            <person name="Pangilinan J."/>
            <person name="LaButti K."/>
            <person name="Riley R."/>
            <person name="Lipzen A."/>
            <person name="Clum A."/>
            <person name="Drula E."/>
            <person name="Henrissat B."/>
            <person name="Kohler A."/>
            <person name="Grigoriev I.V."/>
            <person name="Martin F.M."/>
            <person name="Hacquard S."/>
        </authorList>
    </citation>
    <scope>NUCLEOTIDE SEQUENCE</scope>
    <source>
        <strain evidence="3">MPI-SDFR-AT-0120</strain>
    </source>
</reference>
<feature type="compositionally biased region" description="Pro residues" evidence="1">
    <location>
        <begin position="45"/>
        <end position="56"/>
    </location>
</feature>